<keyword evidence="1" id="KW-0732">Signal</keyword>
<organism evidence="2 3">
    <name type="scientific">Microbulbifer spongiae</name>
    <dbReference type="NCBI Taxonomy" id="2944933"/>
    <lineage>
        <taxon>Bacteria</taxon>
        <taxon>Pseudomonadati</taxon>
        <taxon>Pseudomonadota</taxon>
        <taxon>Gammaproteobacteria</taxon>
        <taxon>Cellvibrionales</taxon>
        <taxon>Microbulbiferaceae</taxon>
        <taxon>Microbulbifer</taxon>
    </lineage>
</organism>
<feature type="chain" id="PRO_5047195360" evidence="1">
    <location>
        <begin position="22"/>
        <end position="157"/>
    </location>
</feature>
<dbReference type="EMBL" id="CP098023">
    <property type="protein sequence ID" value="WKD48552.1"/>
    <property type="molecule type" value="Genomic_DNA"/>
</dbReference>
<evidence type="ECO:0000313" key="2">
    <source>
        <dbReference type="EMBL" id="WKD48552.1"/>
    </source>
</evidence>
<feature type="signal peptide" evidence="1">
    <location>
        <begin position="1"/>
        <end position="21"/>
    </location>
</feature>
<evidence type="ECO:0000313" key="3">
    <source>
        <dbReference type="Proteomes" id="UP001321520"/>
    </source>
</evidence>
<reference evidence="2 3" key="1">
    <citation type="submission" date="2022-05" db="EMBL/GenBank/DDBJ databases">
        <title>Microbulbifer sp. nov., isolated from sponge.</title>
        <authorList>
            <person name="Gao L."/>
        </authorList>
    </citation>
    <scope>NUCLEOTIDE SEQUENCE [LARGE SCALE GENOMIC DNA]</scope>
    <source>
        <strain evidence="2 3">MI-G</strain>
    </source>
</reference>
<evidence type="ECO:0000256" key="1">
    <source>
        <dbReference type="SAM" id="SignalP"/>
    </source>
</evidence>
<accession>A0ABY9E7A3</accession>
<keyword evidence="3" id="KW-1185">Reference proteome</keyword>
<sequence>MKNIFIQLTALFCLLTPMASASNAPSYAILLGYGDFDVDLGRLNPRPSPPVKKWFLISSIANMENEIREGDTVRVFVIATNDKISHNITLSDSYANIPLEDNDTNNICYKQDVGVNHRYCQFTYHSENNYFMLLSSTNTSIYGELDDGLKISVTKLE</sequence>
<proteinExistence type="predicted"/>
<dbReference type="Proteomes" id="UP001321520">
    <property type="component" value="Chromosome"/>
</dbReference>
<gene>
    <name evidence="2" type="ORF">M8T91_11530</name>
</gene>
<dbReference type="RefSeq" id="WP_301414314.1">
    <property type="nucleotide sequence ID" value="NZ_CP098023.1"/>
</dbReference>
<protein>
    <submittedName>
        <fullName evidence="2">Uncharacterized protein</fullName>
    </submittedName>
</protein>
<name>A0ABY9E7A3_9GAMM</name>